<sequence length="209" mass="23636">MENFTGASGCGKSTIIQLIERFYDVTHGKLLVHDKDIKELHLQWYRSQMGIVNQEPILFDLSIRENIAYGDHSRYVPINEIIEAAEKANIHKFIQTLPQGYETNVGSNGTQLSGGEKQRICIARALVNNPKVLLFDEPTSSLDAENEKQTLEQIQGNCTKIIITHRLSTLQNADLICFLQHGRIVESGTHNELLNKGGFYSKLYRIHSN</sequence>
<keyword evidence="6" id="KW-1133">Transmembrane helix</keyword>
<keyword evidence="5" id="KW-0067">ATP-binding</keyword>
<keyword evidence="3" id="KW-0812">Transmembrane</keyword>
<evidence type="ECO:0000256" key="7">
    <source>
        <dbReference type="ARBA" id="ARBA00023136"/>
    </source>
</evidence>
<dbReference type="GO" id="GO:0016324">
    <property type="term" value="C:apical plasma membrane"/>
    <property type="evidence" value="ECO:0007669"/>
    <property type="project" value="TreeGrafter"/>
</dbReference>
<dbReference type="Proteomes" id="UP000677228">
    <property type="component" value="Unassembled WGS sequence"/>
</dbReference>
<dbReference type="SMART" id="SM00382">
    <property type="entry name" value="AAA"/>
    <property type="match status" value="1"/>
</dbReference>
<dbReference type="Proteomes" id="UP000663829">
    <property type="component" value="Unassembled WGS sequence"/>
</dbReference>
<dbReference type="EMBL" id="CAJNOQ010005435">
    <property type="protein sequence ID" value="CAF1098621.1"/>
    <property type="molecule type" value="Genomic_DNA"/>
</dbReference>
<feature type="domain" description="ABC transporter" evidence="8">
    <location>
        <begin position="1"/>
        <end position="206"/>
    </location>
</feature>
<dbReference type="InterPro" id="IPR003439">
    <property type="entry name" value="ABC_transporter-like_ATP-bd"/>
</dbReference>
<dbReference type="InterPro" id="IPR017871">
    <property type="entry name" value="ABC_transporter-like_CS"/>
</dbReference>
<evidence type="ECO:0000256" key="3">
    <source>
        <dbReference type="ARBA" id="ARBA00022692"/>
    </source>
</evidence>
<evidence type="ECO:0000313" key="12">
    <source>
        <dbReference type="EMBL" id="CAF3863685.1"/>
    </source>
</evidence>
<dbReference type="InterPro" id="IPR003593">
    <property type="entry name" value="AAA+_ATPase"/>
</dbReference>
<dbReference type="SUPFAM" id="SSF52540">
    <property type="entry name" value="P-loop containing nucleoside triphosphate hydrolases"/>
    <property type="match status" value="1"/>
</dbReference>
<evidence type="ECO:0000256" key="6">
    <source>
        <dbReference type="ARBA" id="ARBA00022989"/>
    </source>
</evidence>
<dbReference type="PANTHER" id="PTHR24221:SF636">
    <property type="entry name" value="BILE SALT EXPORT PUMP"/>
    <property type="match status" value="1"/>
</dbReference>
<keyword evidence="4" id="KW-0547">Nucleotide-binding</keyword>
<dbReference type="GO" id="GO:0016887">
    <property type="term" value="F:ATP hydrolysis activity"/>
    <property type="evidence" value="ECO:0007669"/>
    <property type="project" value="InterPro"/>
</dbReference>
<evidence type="ECO:0000313" key="10">
    <source>
        <dbReference type="EMBL" id="CAF1098621.1"/>
    </source>
</evidence>
<evidence type="ECO:0000313" key="11">
    <source>
        <dbReference type="EMBL" id="CAF3823380.1"/>
    </source>
</evidence>
<dbReference type="InterPro" id="IPR039421">
    <property type="entry name" value="Type_1_exporter"/>
</dbReference>
<evidence type="ECO:0000256" key="2">
    <source>
        <dbReference type="ARBA" id="ARBA00022448"/>
    </source>
</evidence>
<gene>
    <name evidence="10" type="ORF">GPM918_LOCUS18631</name>
    <name evidence="9" type="ORF">OVA965_LOCUS17239</name>
    <name evidence="12" type="ORF">SRO942_LOCUS18628</name>
    <name evidence="11" type="ORF">TMI583_LOCUS17251</name>
</gene>
<keyword evidence="7" id="KW-0472">Membrane</keyword>
<dbReference type="EMBL" id="CAJOBC010005434">
    <property type="protein sequence ID" value="CAF3863685.1"/>
    <property type="molecule type" value="Genomic_DNA"/>
</dbReference>
<evidence type="ECO:0000256" key="5">
    <source>
        <dbReference type="ARBA" id="ARBA00022840"/>
    </source>
</evidence>
<dbReference type="EMBL" id="CAJNOK010008214">
    <property type="protein sequence ID" value="CAF1057345.1"/>
    <property type="molecule type" value="Genomic_DNA"/>
</dbReference>
<dbReference type="EMBL" id="CAJOBA010008230">
    <property type="protein sequence ID" value="CAF3823380.1"/>
    <property type="molecule type" value="Genomic_DNA"/>
</dbReference>
<evidence type="ECO:0000259" key="8">
    <source>
        <dbReference type="PROSITE" id="PS50893"/>
    </source>
</evidence>
<dbReference type="OrthoDB" id="6500128at2759"/>
<dbReference type="FunFam" id="3.40.50.300:FF:000967">
    <property type="entry name" value="ABC multidrug transporter mdr4"/>
    <property type="match status" value="1"/>
</dbReference>
<dbReference type="Proteomes" id="UP000682733">
    <property type="component" value="Unassembled WGS sequence"/>
</dbReference>
<dbReference type="PANTHER" id="PTHR24221">
    <property type="entry name" value="ATP-BINDING CASSETTE SUB-FAMILY B"/>
    <property type="match status" value="1"/>
</dbReference>
<name>A0A814NY78_9BILA</name>
<dbReference type="Gene3D" id="3.40.50.300">
    <property type="entry name" value="P-loop containing nucleotide triphosphate hydrolases"/>
    <property type="match status" value="1"/>
</dbReference>
<protein>
    <recommendedName>
        <fullName evidence="8">ABC transporter domain-containing protein</fullName>
    </recommendedName>
</protein>
<evidence type="ECO:0000256" key="1">
    <source>
        <dbReference type="ARBA" id="ARBA00004141"/>
    </source>
</evidence>
<keyword evidence="2" id="KW-0813">Transport</keyword>
<comment type="subcellular location">
    <subcellularLocation>
        <location evidence="1">Membrane</location>
        <topology evidence="1">Multi-pass membrane protein</topology>
    </subcellularLocation>
</comment>
<organism evidence="10 13">
    <name type="scientific">Didymodactylos carnosus</name>
    <dbReference type="NCBI Taxonomy" id="1234261"/>
    <lineage>
        <taxon>Eukaryota</taxon>
        <taxon>Metazoa</taxon>
        <taxon>Spiralia</taxon>
        <taxon>Gnathifera</taxon>
        <taxon>Rotifera</taxon>
        <taxon>Eurotatoria</taxon>
        <taxon>Bdelloidea</taxon>
        <taxon>Philodinida</taxon>
        <taxon>Philodinidae</taxon>
        <taxon>Didymodactylos</taxon>
    </lineage>
</organism>
<comment type="caution">
    <text evidence="10">The sequence shown here is derived from an EMBL/GenBank/DDBJ whole genome shotgun (WGS) entry which is preliminary data.</text>
</comment>
<dbReference type="GO" id="GO:0042626">
    <property type="term" value="F:ATPase-coupled transmembrane transporter activity"/>
    <property type="evidence" value="ECO:0007669"/>
    <property type="project" value="TreeGrafter"/>
</dbReference>
<dbReference type="AlphaFoldDB" id="A0A814NY78"/>
<dbReference type="Proteomes" id="UP000681722">
    <property type="component" value="Unassembled WGS sequence"/>
</dbReference>
<reference evidence="10" key="1">
    <citation type="submission" date="2021-02" db="EMBL/GenBank/DDBJ databases">
        <authorList>
            <person name="Nowell W R."/>
        </authorList>
    </citation>
    <scope>NUCLEOTIDE SEQUENCE</scope>
</reference>
<evidence type="ECO:0000313" key="9">
    <source>
        <dbReference type="EMBL" id="CAF1057345.1"/>
    </source>
</evidence>
<dbReference type="Pfam" id="PF00005">
    <property type="entry name" value="ABC_tran"/>
    <property type="match status" value="1"/>
</dbReference>
<dbReference type="PROSITE" id="PS50893">
    <property type="entry name" value="ABC_TRANSPORTER_2"/>
    <property type="match status" value="1"/>
</dbReference>
<evidence type="ECO:0000256" key="4">
    <source>
        <dbReference type="ARBA" id="ARBA00022741"/>
    </source>
</evidence>
<proteinExistence type="predicted"/>
<dbReference type="GO" id="GO:0005524">
    <property type="term" value="F:ATP binding"/>
    <property type="evidence" value="ECO:0007669"/>
    <property type="project" value="UniProtKB-KW"/>
</dbReference>
<evidence type="ECO:0000313" key="13">
    <source>
        <dbReference type="Proteomes" id="UP000663829"/>
    </source>
</evidence>
<dbReference type="PROSITE" id="PS00211">
    <property type="entry name" value="ABC_TRANSPORTER_1"/>
    <property type="match status" value="1"/>
</dbReference>
<dbReference type="InterPro" id="IPR027417">
    <property type="entry name" value="P-loop_NTPase"/>
</dbReference>
<accession>A0A814NY78</accession>
<keyword evidence="13" id="KW-1185">Reference proteome</keyword>